<proteinExistence type="predicted"/>
<evidence type="ECO:0000313" key="5">
    <source>
        <dbReference type="Proteomes" id="UP000054815"/>
    </source>
</evidence>
<dbReference type="Proteomes" id="UP000054826">
    <property type="component" value="Unassembled WGS sequence"/>
</dbReference>
<reference evidence="4 5" key="1">
    <citation type="submission" date="2015-01" db="EMBL/GenBank/DDBJ databases">
        <title>Evolution of Trichinella species and genotypes.</title>
        <authorList>
            <person name="Korhonen P.K."/>
            <person name="Edoardo P."/>
            <person name="Giuseppe L.R."/>
            <person name="Gasser R.B."/>
        </authorList>
    </citation>
    <scope>NUCLEOTIDE SEQUENCE [LARGE SCALE GENOMIC DNA]</scope>
    <source>
        <strain evidence="2">ISS13</strain>
        <strain evidence="1">ISS141</strain>
        <strain evidence="3">ISS176</strain>
    </source>
</reference>
<dbReference type="Proteomes" id="UP000054632">
    <property type="component" value="Unassembled WGS sequence"/>
</dbReference>
<dbReference type="AlphaFoldDB" id="A0A0V1EL59"/>
<protein>
    <submittedName>
        <fullName evidence="2">Uncharacterized protein</fullName>
    </submittedName>
</protein>
<accession>A0A0V1EL59</accession>
<evidence type="ECO:0000313" key="2">
    <source>
        <dbReference type="EMBL" id="KRY74442.1"/>
    </source>
</evidence>
<dbReference type="Proteomes" id="UP000054815">
    <property type="component" value="Unassembled WGS sequence"/>
</dbReference>
<dbReference type="EMBL" id="JYDU01000047">
    <property type="protein sequence ID" value="KRX96144.1"/>
    <property type="molecule type" value="Genomic_DNA"/>
</dbReference>
<comment type="caution">
    <text evidence="2">The sequence shown here is derived from an EMBL/GenBank/DDBJ whole genome shotgun (WGS) entry which is preliminary data.</text>
</comment>
<name>A0A0V1EL59_TRIPS</name>
<evidence type="ECO:0000313" key="3">
    <source>
        <dbReference type="EMBL" id="KRZ31559.1"/>
    </source>
</evidence>
<evidence type="ECO:0000313" key="4">
    <source>
        <dbReference type="Proteomes" id="UP000054632"/>
    </source>
</evidence>
<evidence type="ECO:0000313" key="1">
    <source>
        <dbReference type="EMBL" id="KRX96144.1"/>
    </source>
</evidence>
<dbReference type="EMBL" id="JYDV01000118">
    <property type="protein sequence ID" value="KRZ31559.1"/>
    <property type="molecule type" value="Genomic_DNA"/>
</dbReference>
<gene>
    <name evidence="2" type="ORF">T4A_2645</name>
    <name evidence="3" type="ORF">T4C_11167</name>
    <name evidence="1" type="ORF">T4E_8179</name>
</gene>
<organism evidence="2 4">
    <name type="scientific">Trichinella pseudospiralis</name>
    <name type="common">Parasitic roundworm</name>
    <dbReference type="NCBI Taxonomy" id="6337"/>
    <lineage>
        <taxon>Eukaryota</taxon>
        <taxon>Metazoa</taxon>
        <taxon>Ecdysozoa</taxon>
        <taxon>Nematoda</taxon>
        <taxon>Enoplea</taxon>
        <taxon>Dorylaimia</taxon>
        <taxon>Trichinellida</taxon>
        <taxon>Trichinellidae</taxon>
        <taxon>Trichinella</taxon>
    </lineage>
</organism>
<sequence>MKVNRKSTEVRHILNKITLSSKKVCYKDETIRPKQFLLYDKFGRKIELPMKSQHFCCQDLICISLEAVPFRPSLSVLPVR</sequence>
<dbReference type="EMBL" id="JYDR01000025">
    <property type="protein sequence ID" value="KRY74442.1"/>
    <property type="molecule type" value="Genomic_DNA"/>
</dbReference>